<evidence type="ECO:0000313" key="8">
    <source>
        <dbReference type="Proteomes" id="UP000767291"/>
    </source>
</evidence>
<keyword evidence="2" id="KW-0479">Metal-binding</keyword>
<comment type="caution">
    <text evidence="7">The sequence shown here is derived from an EMBL/GenBank/DDBJ whole genome shotgun (WGS) entry which is preliminary data.</text>
</comment>
<evidence type="ECO:0000256" key="4">
    <source>
        <dbReference type="ARBA" id="ARBA00023014"/>
    </source>
</evidence>
<proteinExistence type="predicted"/>
<dbReference type="Gene3D" id="3.30.9.10">
    <property type="entry name" value="D-Amino Acid Oxidase, subunit A, domain 2"/>
    <property type="match status" value="1"/>
</dbReference>
<evidence type="ECO:0000259" key="6">
    <source>
        <dbReference type="PROSITE" id="PS51296"/>
    </source>
</evidence>
<keyword evidence="5" id="KW-1015">Disulfide bond</keyword>
<dbReference type="PANTHER" id="PTHR13847:SF274">
    <property type="entry name" value="RIESKE 2FE-2S IRON-SULFUR PROTEIN YHFW-RELATED"/>
    <property type="match status" value="1"/>
</dbReference>
<dbReference type="SUPFAM" id="SSF51905">
    <property type="entry name" value="FAD/NAD(P)-binding domain"/>
    <property type="match status" value="1"/>
</dbReference>
<dbReference type="PROSITE" id="PS51296">
    <property type="entry name" value="RIESKE"/>
    <property type="match status" value="1"/>
</dbReference>
<dbReference type="Gene3D" id="2.102.10.10">
    <property type="entry name" value="Rieske [2Fe-2S] iron-sulphur domain"/>
    <property type="match status" value="1"/>
</dbReference>
<dbReference type="SUPFAM" id="SSF50022">
    <property type="entry name" value="ISP domain"/>
    <property type="match status" value="1"/>
</dbReference>
<dbReference type="EMBL" id="JAGGJX010000001">
    <property type="protein sequence ID" value="MBP1854365.1"/>
    <property type="molecule type" value="Genomic_DNA"/>
</dbReference>
<gene>
    <name evidence="7" type="ORF">J2Z43_000755</name>
</gene>
<dbReference type="InterPro" id="IPR036922">
    <property type="entry name" value="Rieske_2Fe-2S_sf"/>
</dbReference>
<feature type="domain" description="Rieske" evidence="6">
    <location>
        <begin position="409"/>
        <end position="498"/>
    </location>
</feature>
<dbReference type="InterPro" id="IPR005805">
    <property type="entry name" value="Rieske_Fe-S_prot_C"/>
</dbReference>
<evidence type="ECO:0000256" key="3">
    <source>
        <dbReference type="ARBA" id="ARBA00023004"/>
    </source>
</evidence>
<dbReference type="Pfam" id="PF00355">
    <property type="entry name" value="Rieske"/>
    <property type="match status" value="1"/>
</dbReference>
<dbReference type="Proteomes" id="UP000767291">
    <property type="component" value="Unassembled WGS sequence"/>
</dbReference>
<keyword evidence="4" id="KW-0411">Iron-sulfur</keyword>
<protein>
    <submittedName>
        <fullName evidence="7">Glycine/D-amino acid oxidase-like deaminating enzyme/nitrite reductase/ring-hydroxylating ferredoxin subunit</fullName>
    </submittedName>
</protein>
<evidence type="ECO:0000256" key="1">
    <source>
        <dbReference type="ARBA" id="ARBA00022714"/>
    </source>
</evidence>
<dbReference type="RefSeq" id="WP_327786917.1">
    <property type="nucleotide sequence ID" value="NZ_BAAACS010000017.1"/>
</dbReference>
<dbReference type="InterPro" id="IPR036188">
    <property type="entry name" value="FAD/NAD-bd_sf"/>
</dbReference>
<evidence type="ECO:0000313" key="7">
    <source>
        <dbReference type="EMBL" id="MBP1854365.1"/>
    </source>
</evidence>
<dbReference type="Gene3D" id="3.50.50.60">
    <property type="entry name" value="FAD/NAD(P)-binding domain"/>
    <property type="match status" value="1"/>
</dbReference>
<evidence type="ECO:0000256" key="5">
    <source>
        <dbReference type="ARBA" id="ARBA00023157"/>
    </source>
</evidence>
<keyword evidence="1" id="KW-0001">2Fe-2S</keyword>
<name>A0ABS4E8V1_9FIRM</name>
<accession>A0ABS4E8V1</accession>
<keyword evidence="3" id="KW-0408">Iron</keyword>
<organism evidence="7 8">
    <name type="scientific">Metaclostridioides mangenotii</name>
    <dbReference type="NCBI Taxonomy" id="1540"/>
    <lineage>
        <taxon>Bacteria</taxon>
        <taxon>Bacillati</taxon>
        <taxon>Bacillota</taxon>
        <taxon>Clostridia</taxon>
        <taxon>Peptostreptococcales</taxon>
        <taxon>Peptostreptococcaceae</taxon>
        <taxon>Metaclostridioides</taxon>
    </lineage>
</organism>
<sequence length="498" mass="56230">MSSIWRSEVPRDKLVITKKKIKNHTKADVVVIGGGMAGILTAYLLQQSGVNVIVIEANKVGSGQTENTTAKITALHGLKYNKLLNKMGEENANKYYQANSKAIQQYRSIIEENNIICDFEEKDSYVYSRNNIENIENELNAIDALKIPADFVKDTKLPFSIKGAIRFRHQAQFHPLKFLNSISESLTIYEDTRVISVEENIGDNNNNKLKIFTEDGTIYSDWCVVATHFPFIKFPGLYFTRMYQERSYVVAYDKAPDVSGMYIGDSISDYSFRNYNGHLIMAGGNHRAGDPLSSNSYQIIRKAAKEFYPKSLEKYHWSAQDCMTLDSIPYIGCYSSSLENVLVATGFEKWGMSTSMVAANILKDKIIGRENEFSDTFSPQRFDMSAVSSNLMKNTIEAVKGISKEGLSIPLKEVEDIQKGQAKRILYNGKKIGAYRDDNDKIHLVSTKCTHLGCQLEWNPNELTWDCPCHGSRFNYKGNLLNNPAMEDVCIDGIIEKN</sequence>
<dbReference type="PRINTS" id="PR00162">
    <property type="entry name" value="RIESKE"/>
</dbReference>
<keyword evidence="8" id="KW-1185">Reference proteome</keyword>
<dbReference type="InterPro" id="IPR017941">
    <property type="entry name" value="Rieske_2Fe-2S"/>
</dbReference>
<reference evidence="7 8" key="1">
    <citation type="submission" date="2021-03" db="EMBL/GenBank/DDBJ databases">
        <title>Genomic Encyclopedia of Type Strains, Phase IV (KMG-IV): sequencing the most valuable type-strain genomes for metagenomic binning, comparative biology and taxonomic classification.</title>
        <authorList>
            <person name="Goeker M."/>
        </authorList>
    </citation>
    <scope>NUCLEOTIDE SEQUENCE [LARGE SCALE GENOMIC DNA]</scope>
    <source>
        <strain evidence="7 8">DSM 1289</strain>
    </source>
</reference>
<evidence type="ECO:0000256" key="2">
    <source>
        <dbReference type="ARBA" id="ARBA00022723"/>
    </source>
</evidence>
<dbReference type="Pfam" id="PF01266">
    <property type="entry name" value="DAO"/>
    <property type="match status" value="1"/>
</dbReference>
<dbReference type="PANTHER" id="PTHR13847">
    <property type="entry name" value="SARCOSINE DEHYDROGENASE-RELATED"/>
    <property type="match status" value="1"/>
</dbReference>
<dbReference type="InterPro" id="IPR006076">
    <property type="entry name" value="FAD-dep_OxRdtase"/>
</dbReference>